<name>A0A7W3U288_9GAMM</name>
<dbReference type="Proteomes" id="UP000552587">
    <property type="component" value="Unassembled WGS sequence"/>
</dbReference>
<reference evidence="1 2" key="1">
    <citation type="submission" date="2020-07" db="EMBL/GenBank/DDBJ databases">
        <authorList>
            <person name="Xu S."/>
            <person name="Li A."/>
        </authorList>
    </citation>
    <scope>NUCLEOTIDE SEQUENCE [LARGE SCALE GENOMIC DNA]</scope>
    <source>
        <strain evidence="1 2">SG-8</strain>
    </source>
</reference>
<sequence length="107" mass="12120">MAHNANKDEQRYTDDNYQGARHSSYVPGWMVGTFQGYNPVHHATIRMTINSDGQMTATVDGHTLRGWINNGELHVGDEIFTIAESRDGFITSQVGDRQNQVAYHRVR</sequence>
<organism evidence="1 2">
    <name type="scientific">Marilutibacter penaei</name>
    <dbReference type="NCBI Taxonomy" id="2759900"/>
    <lineage>
        <taxon>Bacteria</taxon>
        <taxon>Pseudomonadati</taxon>
        <taxon>Pseudomonadota</taxon>
        <taxon>Gammaproteobacteria</taxon>
        <taxon>Lysobacterales</taxon>
        <taxon>Lysobacteraceae</taxon>
        <taxon>Marilutibacter</taxon>
    </lineage>
</organism>
<proteinExistence type="predicted"/>
<dbReference type="AlphaFoldDB" id="A0A7W3U288"/>
<evidence type="ECO:0000313" key="2">
    <source>
        <dbReference type="Proteomes" id="UP000552587"/>
    </source>
</evidence>
<accession>A0A7W3U288</accession>
<evidence type="ECO:0000313" key="1">
    <source>
        <dbReference type="EMBL" id="MBB1087592.1"/>
    </source>
</evidence>
<comment type="caution">
    <text evidence="1">The sequence shown here is derived from an EMBL/GenBank/DDBJ whole genome shotgun (WGS) entry which is preliminary data.</text>
</comment>
<keyword evidence="2" id="KW-1185">Reference proteome</keyword>
<protein>
    <submittedName>
        <fullName evidence="1">Uncharacterized protein</fullName>
    </submittedName>
</protein>
<gene>
    <name evidence="1" type="ORF">H4F99_03715</name>
</gene>
<dbReference type="RefSeq" id="WP_182668370.1">
    <property type="nucleotide sequence ID" value="NZ_JACHTE010000002.1"/>
</dbReference>
<dbReference type="EMBL" id="JACHTE010000002">
    <property type="protein sequence ID" value="MBB1087592.1"/>
    <property type="molecule type" value="Genomic_DNA"/>
</dbReference>